<gene>
    <name evidence="2" type="ORF">ATANTOWER_015260</name>
</gene>
<evidence type="ECO:0000313" key="2">
    <source>
        <dbReference type="EMBL" id="MED6243119.1"/>
    </source>
</evidence>
<sequence length="335" mass="35083">MLNKAEDCSEMLLPSSCVCFGPPQNLNVTAGTSQTDQAQNAEELKRWVQQQQEETLRALYGEEVELAPSPLLLEELEECFGGTDWAAMDFVPGRSRSSPARSSAKRRRPHRKRSTPAAAAPADLVTSSAASPELATPTAAPAESSPPPPAAAESPAGFSSCPGRPPCWRAATSGKVRVGASYVFTEGPPATASSRQLSPAWVQSGPEIPREELMRLRVMDFAGYLRVYPEALVFVHLILEAEFLGRGWLDAPAPLSAGGPFAPLLEAVSAAAGLPEPQPAAAGSTGPQPAATPDSGGAHGRAACTSLPCSRGARGRAASISRSEHLLGFLWGDAH</sequence>
<dbReference type="Proteomes" id="UP001345963">
    <property type="component" value="Unassembled WGS sequence"/>
</dbReference>
<feature type="region of interest" description="Disordered" evidence="1">
    <location>
        <begin position="90"/>
        <end position="158"/>
    </location>
</feature>
<dbReference type="EMBL" id="JAHUTI010032668">
    <property type="protein sequence ID" value="MED6243119.1"/>
    <property type="molecule type" value="Genomic_DNA"/>
</dbReference>
<keyword evidence="3" id="KW-1185">Reference proteome</keyword>
<organism evidence="2 3">
    <name type="scientific">Ataeniobius toweri</name>
    <dbReference type="NCBI Taxonomy" id="208326"/>
    <lineage>
        <taxon>Eukaryota</taxon>
        <taxon>Metazoa</taxon>
        <taxon>Chordata</taxon>
        <taxon>Craniata</taxon>
        <taxon>Vertebrata</taxon>
        <taxon>Euteleostomi</taxon>
        <taxon>Actinopterygii</taxon>
        <taxon>Neopterygii</taxon>
        <taxon>Teleostei</taxon>
        <taxon>Neoteleostei</taxon>
        <taxon>Acanthomorphata</taxon>
        <taxon>Ovalentaria</taxon>
        <taxon>Atherinomorphae</taxon>
        <taxon>Cyprinodontiformes</taxon>
        <taxon>Goodeidae</taxon>
        <taxon>Ataeniobius</taxon>
    </lineage>
</organism>
<name>A0ABU7AZU4_9TELE</name>
<reference evidence="2 3" key="1">
    <citation type="submission" date="2021-07" db="EMBL/GenBank/DDBJ databases">
        <authorList>
            <person name="Palmer J.M."/>
        </authorList>
    </citation>
    <scope>NUCLEOTIDE SEQUENCE [LARGE SCALE GENOMIC DNA]</scope>
    <source>
        <strain evidence="2 3">AT_MEX2019</strain>
        <tissue evidence="2">Muscle</tissue>
    </source>
</reference>
<comment type="caution">
    <text evidence="2">The sequence shown here is derived from an EMBL/GenBank/DDBJ whole genome shotgun (WGS) entry which is preliminary data.</text>
</comment>
<protein>
    <submittedName>
        <fullName evidence="2">Uncharacterized protein</fullName>
    </submittedName>
</protein>
<feature type="region of interest" description="Disordered" evidence="1">
    <location>
        <begin position="275"/>
        <end position="301"/>
    </location>
</feature>
<accession>A0ABU7AZU4</accession>
<proteinExistence type="predicted"/>
<feature type="compositionally biased region" description="Basic residues" evidence="1">
    <location>
        <begin position="103"/>
        <end position="114"/>
    </location>
</feature>
<feature type="compositionally biased region" description="Low complexity" evidence="1">
    <location>
        <begin position="126"/>
        <end position="143"/>
    </location>
</feature>
<evidence type="ECO:0000256" key="1">
    <source>
        <dbReference type="SAM" id="MobiDB-lite"/>
    </source>
</evidence>
<evidence type="ECO:0000313" key="3">
    <source>
        <dbReference type="Proteomes" id="UP001345963"/>
    </source>
</evidence>